<gene>
    <name evidence="5" type="ORF">GA0074704_2474</name>
</gene>
<keyword evidence="3 5" id="KW-0067">ATP-binding</keyword>
<evidence type="ECO:0000313" key="5">
    <source>
        <dbReference type="EMBL" id="SCG50302.1"/>
    </source>
</evidence>
<dbReference type="PANTHER" id="PTHR42939:SF1">
    <property type="entry name" value="ABC TRANSPORTER ATP-BINDING PROTEIN ALBC-RELATED"/>
    <property type="match status" value="1"/>
</dbReference>
<dbReference type="SMART" id="SM00382">
    <property type="entry name" value="AAA"/>
    <property type="match status" value="1"/>
</dbReference>
<dbReference type="GO" id="GO:0016887">
    <property type="term" value="F:ATP hydrolysis activity"/>
    <property type="evidence" value="ECO:0007669"/>
    <property type="project" value="InterPro"/>
</dbReference>
<organism evidence="5 6">
    <name type="scientific">Micromonospora siamensis</name>
    <dbReference type="NCBI Taxonomy" id="299152"/>
    <lineage>
        <taxon>Bacteria</taxon>
        <taxon>Bacillati</taxon>
        <taxon>Actinomycetota</taxon>
        <taxon>Actinomycetes</taxon>
        <taxon>Micromonosporales</taxon>
        <taxon>Micromonosporaceae</taxon>
        <taxon>Micromonospora</taxon>
    </lineage>
</organism>
<dbReference type="SUPFAM" id="SSF52540">
    <property type="entry name" value="P-loop containing nucleoside triphosphate hydrolases"/>
    <property type="match status" value="1"/>
</dbReference>
<dbReference type="CDD" id="cd03230">
    <property type="entry name" value="ABC_DR_subfamily_A"/>
    <property type="match status" value="1"/>
</dbReference>
<dbReference type="PROSITE" id="PS50893">
    <property type="entry name" value="ABC_TRANSPORTER_2"/>
    <property type="match status" value="1"/>
</dbReference>
<dbReference type="Proteomes" id="UP000198210">
    <property type="component" value="Chromosome I"/>
</dbReference>
<proteinExistence type="predicted"/>
<evidence type="ECO:0000256" key="2">
    <source>
        <dbReference type="ARBA" id="ARBA00022741"/>
    </source>
</evidence>
<evidence type="ECO:0000313" key="6">
    <source>
        <dbReference type="Proteomes" id="UP000198210"/>
    </source>
</evidence>
<dbReference type="InterPro" id="IPR017871">
    <property type="entry name" value="ABC_transporter-like_CS"/>
</dbReference>
<dbReference type="InterPro" id="IPR027417">
    <property type="entry name" value="P-loop_NTPase"/>
</dbReference>
<dbReference type="InterPro" id="IPR003439">
    <property type="entry name" value="ABC_transporter-like_ATP-bd"/>
</dbReference>
<dbReference type="GO" id="GO:0005524">
    <property type="term" value="F:ATP binding"/>
    <property type="evidence" value="ECO:0007669"/>
    <property type="project" value="UniProtKB-KW"/>
</dbReference>
<dbReference type="InterPro" id="IPR051782">
    <property type="entry name" value="ABC_Transporter_VariousFunc"/>
</dbReference>
<dbReference type="InterPro" id="IPR003593">
    <property type="entry name" value="AAA+_ATPase"/>
</dbReference>
<sequence length="331" mass="35904">MRGTDLGRASPWIVDGHQRNDVGMTSDIAVLAENLTKFYGRRRGIEDLTLEVRTGEVMGFLGPNGAGKTTTIRLLLDFLRPTAGRATVLGLDPRRDKAALHRQIGYLPGELAFPGQEKAEDLLRFFGDARGGVAWSQVTALAERLELDLTRPVRTMSKGNKQKVGLVQAFMHQPALLILDEPTSGLDPLMQQEFLAMVRDARADGQTVFMSSHVLAEVQHTADRVAIVRDGRLAAVERVESLGKRAVRSVEIHFGDPVDAGEFTALPGVGDVTVSGPVLRCTVDGRLDPLIKAAAQHDVIDLLSAEPDLEETFLSFYYHSEGAGDGARTGA</sequence>
<name>A0A1C5HWH0_9ACTN</name>
<keyword evidence="2" id="KW-0547">Nucleotide-binding</keyword>
<reference evidence="5 6" key="1">
    <citation type="submission" date="2016-06" db="EMBL/GenBank/DDBJ databases">
        <authorList>
            <person name="Kjaerup R.B."/>
            <person name="Dalgaard T.S."/>
            <person name="Juul-Madsen H.R."/>
        </authorList>
    </citation>
    <scope>NUCLEOTIDE SEQUENCE [LARGE SCALE GENOMIC DNA]</scope>
    <source>
        <strain evidence="5 6">DSM 45097</strain>
    </source>
</reference>
<dbReference type="EMBL" id="LT607751">
    <property type="protein sequence ID" value="SCG50302.1"/>
    <property type="molecule type" value="Genomic_DNA"/>
</dbReference>
<evidence type="ECO:0000256" key="1">
    <source>
        <dbReference type="ARBA" id="ARBA00022448"/>
    </source>
</evidence>
<dbReference type="AlphaFoldDB" id="A0A1C5HWH0"/>
<dbReference type="Pfam" id="PF00005">
    <property type="entry name" value="ABC_tran"/>
    <property type="match status" value="1"/>
</dbReference>
<dbReference type="PROSITE" id="PS00211">
    <property type="entry name" value="ABC_TRANSPORTER_1"/>
    <property type="match status" value="1"/>
</dbReference>
<keyword evidence="6" id="KW-1185">Reference proteome</keyword>
<dbReference type="Gene3D" id="3.40.50.300">
    <property type="entry name" value="P-loop containing nucleotide triphosphate hydrolases"/>
    <property type="match status" value="1"/>
</dbReference>
<keyword evidence="1" id="KW-0813">Transport</keyword>
<accession>A0A1C5HWH0</accession>
<evidence type="ECO:0000259" key="4">
    <source>
        <dbReference type="PROSITE" id="PS50893"/>
    </source>
</evidence>
<feature type="domain" description="ABC transporter" evidence="4">
    <location>
        <begin position="30"/>
        <end position="255"/>
    </location>
</feature>
<dbReference type="PANTHER" id="PTHR42939">
    <property type="entry name" value="ABC TRANSPORTER ATP-BINDING PROTEIN ALBC-RELATED"/>
    <property type="match status" value="1"/>
</dbReference>
<evidence type="ECO:0000256" key="3">
    <source>
        <dbReference type="ARBA" id="ARBA00022840"/>
    </source>
</evidence>
<protein>
    <submittedName>
        <fullName evidence="5">ABC-2 type transport system ATP-binding protein</fullName>
    </submittedName>
</protein>